<keyword evidence="1 3" id="KW-0732">Signal</keyword>
<gene>
    <name evidence="5" type="ORF">H8R27_04045</name>
</gene>
<dbReference type="Pfam" id="PF01663">
    <property type="entry name" value="Phosphodiest"/>
    <property type="match status" value="2"/>
</dbReference>
<dbReference type="SUPFAM" id="SSF49899">
    <property type="entry name" value="Concanavalin A-like lectins/glucanases"/>
    <property type="match status" value="1"/>
</dbReference>
<protein>
    <submittedName>
        <fullName evidence="5">Alkaline phosphatase family protein</fullName>
    </submittedName>
</protein>
<dbReference type="NCBIfam" id="TIGR04183">
    <property type="entry name" value="Por_Secre_tail"/>
    <property type="match status" value="1"/>
</dbReference>
<feature type="domain" description="LamG-like jellyroll fold" evidence="4">
    <location>
        <begin position="284"/>
        <end position="420"/>
    </location>
</feature>
<sequence length="614" mass="67482">MKTKLFLFVFLSTLCVAQTKKVLFIGIDGCRPDALELANTPNIDLLKAQSIRSDDALCTYETLSANGWSSMLTGVWNNKHKAFTNSFTGADFVSYPSIISRIEAINPALRTISNVHWAPINSTIIGACDVKNTVTTDLAVKQTSVNALTSDNPDLLFVAFDDVDHAGHAAGFSPTVPSYLQAIEATDAYIGEILTALQNRPTYANEDWLIIVTTDHGGTLANGHGGGELTERDIFTIFSSPLLTPTVLTKSIVTSNQTINTTNLNASAYASPINQTPFNFGSNQDFTIEFWVKPTSYTADAPMLGNKNWNSGTNKGFVFSALNGGFWKFNIGDGTDRKDIKGGKLVINEWMHIAASFDRDGLMTVYENGVVVGFLNMVNINDINSGLPFIINQDGTTTYNFKFSGIYKDIRVWNSVIPNNVLINWATQPITASHPNYNQLVANWTCNETTGTSLLDSSINANNATITGAVARYSDVNVALSIYDYLATTRQTDNAIAALDWLCIPVQTSWNLDGVSRVPSCTTLNQDSYDNKNSQFYISPNPANDLIQIKFSSTSEKILYRILDINGKVILNDSNSSNSSSFEWQLNVSHLNQGMYILEIKDGNRVYTKKFLKK</sequence>
<dbReference type="Gene3D" id="3.40.720.10">
    <property type="entry name" value="Alkaline Phosphatase, subunit A"/>
    <property type="match status" value="1"/>
</dbReference>
<dbReference type="InterPro" id="IPR017850">
    <property type="entry name" value="Alkaline_phosphatase_core_sf"/>
</dbReference>
<evidence type="ECO:0000256" key="2">
    <source>
        <dbReference type="ARBA" id="ARBA00023157"/>
    </source>
</evidence>
<keyword evidence="2" id="KW-1015">Disulfide bond</keyword>
<feature type="signal peptide" evidence="3">
    <location>
        <begin position="1"/>
        <end position="17"/>
    </location>
</feature>
<evidence type="ECO:0000313" key="6">
    <source>
        <dbReference type="Proteomes" id="UP000605990"/>
    </source>
</evidence>
<dbReference type="CDD" id="cd00016">
    <property type="entry name" value="ALP_like"/>
    <property type="match status" value="1"/>
</dbReference>
<keyword evidence="6" id="KW-1185">Reference proteome</keyword>
<dbReference type="SMART" id="SM00560">
    <property type="entry name" value="LamGL"/>
    <property type="match status" value="1"/>
</dbReference>
<dbReference type="PANTHER" id="PTHR10151:SF120">
    <property type="entry name" value="BIS(5'-ADENOSYL)-TRIPHOSPHATASE"/>
    <property type="match status" value="1"/>
</dbReference>
<dbReference type="SUPFAM" id="SSF53649">
    <property type="entry name" value="Alkaline phosphatase-like"/>
    <property type="match status" value="1"/>
</dbReference>
<dbReference type="EMBL" id="JACRUN010000001">
    <property type="protein sequence ID" value="MBC5834049.1"/>
    <property type="molecule type" value="Genomic_DNA"/>
</dbReference>
<dbReference type="InterPro" id="IPR032309">
    <property type="entry name" value="DUF4983"/>
</dbReference>
<dbReference type="PANTHER" id="PTHR10151">
    <property type="entry name" value="ECTONUCLEOTIDE PYROPHOSPHATASE/PHOSPHODIESTERASE"/>
    <property type="match status" value="1"/>
</dbReference>
<evidence type="ECO:0000259" key="4">
    <source>
        <dbReference type="SMART" id="SM00560"/>
    </source>
</evidence>
<proteinExistence type="predicted"/>
<comment type="caution">
    <text evidence="5">The sequence shown here is derived from an EMBL/GenBank/DDBJ whole genome shotgun (WGS) entry which is preliminary data.</text>
</comment>
<dbReference type="Pfam" id="PF18962">
    <property type="entry name" value="Por_Secre_tail"/>
    <property type="match status" value="1"/>
</dbReference>
<dbReference type="Gene3D" id="2.60.120.200">
    <property type="match status" value="1"/>
</dbReference>
<dbReference type="Pfam" id="PF16356">
    <property type="entry name" value="DUF4983"/>
    <property type="match status" value="1"/>
</dbReference>
<dbReference type="Pfam" id="PF13385">
    <property type="entry name" value="Laminin_G_3"/>
    <property type="match status" value="1"/>
</dbReference>
<dbReference type="RefSeq" id="WP_166125265.1">
    <property type="nucleotide sequence ID" value="NZ_JAANOQ010000001.1"/>
</dbReference>
<dbReference type="InterPro" id="IPR013320">
    <property type="entry name" value="ConA-like_dom_sf"/>
</dbReference>
<evidence type="ECO:0000256" key="1">
    <source>
        <dbReference type="ARBA" id="ARBA00022729"/>
    </source>
</evidence>
<evidence type="ECO:0000313" key="5">
    <source>
        <dbReference type="EMBL" id="MBC5834049.1"/>
    </source>
</evidence>
<accession>A0ABR7IWM0</accession>
<name>A0ABR7IWM0_9FLAO</name>
<feature type="chain" id="PRO_5046186540" evidence="3">
    <location>
        <begin position="18"/>
        <end position="614"/>
    </location>
</feature>
<organism evidence="5 6">
    <name type="scientific">Flavobacterium bernardetii</name>
    <dbReference type="NCBI Taxonomy" id="2813823"/>
    <lineage>
        <taxon>Bacteria</taxon>
        <taxon>Pseudomonadati</taxon>
        <taxon>Bacteroidota</taxon>
        <taxon>Flavobacteriia</taxon>
        <taxon>Flavobacteriales</taxon>
        <taxon>Flavobacteriaceae</taxon>
        <taxon>Flavobacterium</taxon>
    </lineage>
</organism>
<reference evidence="5 6" key="1">
    <citation type="submission" date="2020-08" db="EMBL/GenBank/DDBJ databases">
        <title>Description of novel Flavobacterium F-408 isolate.</title>
        <authorList>
            <person name="Saticioglu I.B."/>
            <person name="Duman M."/>
            <person name="Altun S."/>
        </authorList>
    </citation>
    <scope>NUCLEOTIDE SEQUENCE [LARGE SCALE GENOMIC DNA]</scope>
    <source>
        <strain evidence="5 6">F-408</strain>
    </source>
</reference>
<evidence type="ECO:0000256" key="3">
    <source>
        <dbReference type="SAM" id="SignalP"/>
    </source>
</evidence>
<dbReference type="InterPro" id="IPR006558">
    <property type="entry name" value="LamG-like"/>
</dbReference>
<dbReference type="InterPro" id="IPR026444">
    <property type="entry name" value="Secre_tail"/>
</dbReference>
<dbReference type="InterPro" id="IPR002591">
    <property type="entry name" value="Phosphodiest/P_Trfase"/>
</dbReference>
<dbReference type="Proteomes" id="UP000605990">
    <property type="component" value="Unassembled WGS sequence"/>
</dbReference>